<evidence type="ECO:0000256" key="3">
    <source>
        <dbReference type="ARBA" id="ARBA00005096"/>
    </source>
</evidence>
<evidence type="ECO:0000256" key="6">
    <source>
        <dbReference type="ARBA" id="ARBA00022723"/>
    </source>
</evidence>
<accession>A0ABW0FC86</accession>
<keyword evidence="5" id="KW-0349">Heme</keyword>
<protein>
    <submittedName>
        <fullName evidence="12">FAD-dependent oxidoreductase</fullName>
    </submittedName>
</protein>
<dbReference type="PANTHER" id="PTHR43809">
    <property type="entry name" value="NITRITE REDUCTASE (NADH) LARGE SUBUNIT"/>
    <property type="match status" value="1"/>
</dbReference>
<name>A0ABW0FC86_9MICO</name>
<keyword evidence="7" id="KW-0560">Oxidoreductase</keyword>
<evidence type="ECO:0000256" key="5">
    <source>
        <dbReference type="ARBA" id="ARBA00022617"/>
    </source>
</evidence>
<dbReference type="InterPro" id="IPR023753">
    <property type="entry name" value="FAD/NAD-binding_dom"/>
</dbReference>
<gene>
    <name evidence="12" type="ORF">ACFPK8_03340</name>
</gene>
<evidence type="ECO:0000256" key="9">
    <source>
        <dbReference type="ARBA" id="ARBA00023014"/>
    </source>
</evidence>
<evidence type="ECO:0000256" key="7">
    <source>
        <dbReference type="ARBA" id="ARBA00023002"/>
    </source>
</evidence>
<evidence type="ECO:0000313" key="12">
    <source>
        <dbReference type="EMBL" id="MFC5296531.1"/>
    </source>
</evidence>
<keyword evidence="6" id="KW-0479">Metal-binding</keyword>
<comment type="cofactor">
    <cofactor evidence="1">
        <name>siroheme</name>
        <dbReference type="ChEBI" id="CHEBI:60052"/>
    </cofactor>
</comment>
<dbReference type="InterPro" id="IPR052034">
    <property type="entry name" value="NasD-like"/>
</dbReference>
<evidence type="ECO:0000256" key="1">
    <source>
        <dbReference type="ARBA" id="ARBA00001929"/>
    </source>
</evidence>
<keyword evidence="8" id="KW-0408">Iron</keyword>
<evidence type="ECO:0000256" key="2">
    <source>
        <dbReference type="ARBA" id="ARBA00001966"/>
    </source>
</evidence>
<dbReference type="Gene3D" id="3.50.50.60">
    <property type="entry name" value="FAD/NAD(P)-binding domain"/>
    <property type="match status" value="2"/>
</dbReference>
<feature type="domain" description="BFD-like [2Fe-2S]-binding" evidence="10">
    <location>
        <begin position="431"/>
        <end position="479"/>
    </location>
</feature>
<evidence type="ECO:0000259" key="10">
    <source>
        <dbReference type="Pfam" id="PF04324"/>
    </source>
</evidence>
<dbReference type="InterPro" id="IPR007419">
    <property type="entry name" value="BFD-like_2Fe2S-bd_dom"/>
</dbReference>
<comment type="similarity">
    <text evidence="4">Belongs to the nitrite and sulfite reductase 4Fe-4S domain family.</text>
</comment>
<dbReference type="SUPFAM" id="SSF51905">
    <property type="entry name" value="FAD/NAD(P)-binding domain"/>
    <property type="match status" value="2"/>
</dbReference>
<dbReference type="Proteomes" id="UP001595937">
    <property type="component" value="Unassembled WGS sequence"/>
</dbReference>
<keyword evidence="9" id="KW-0411">Iron-sulfur</keyword>
<evidence type="ECO:0000256" key="8">
    <source>
        <dbReference type="ARBA" id="ARBA00023004"/>
    </source>
</evidence>
<evidence type="ECO:0000313" key="13">
    <source>
        <dbReference type="Proteomes" id="UP001595937"/>
    </source>
</evidence>
<organism evidence="12 13">
    <name type="scientific">Brachybacterium tyrofermentans</name>
    <dbReference type="NCBI Taxonomy" id="47848"/>
    <lineage>
        <taxon>Bacteria</taxon>
        <taxon>Bacillati</taxon>
        <taxon>Actinomycetota</taxon>
        <taxon>Actinomycetes</taxon>
        <taxon>Micrococcales</taxon>
        <taxon>Dermabacteraceae</taxon>
        <taxon>Brachybacterium</taxon>
    </lineage>
</organism>
<comment type="cofactor">
    <cofactor evidence="2">
        <name>[4Fe-4S] cluster</name>
        <dbReference type="ChEBI" id="CHEBI:49883"/>
    </cofactor>
</comment>
<dbReference type="PANTHER" id="PTHR43809:SF1">
    <property type="entry name" value="NITRITE REDUCTASE (NADH) LARGE SUBUNIT"/>
    <property type="match status" value="1"/>
</dbReference>
<dbReference type="InterPro" id="IPR036188">
    <property type="entry name" value="FAD/NAD-bd_sf"/>
</dbReference>
<dbReference type="PRINTS" id="PR00411">
    <property type="entry name" value="PNDRDTASEI"/>
</dbReference>
<dbReference type="Pfam" id="PF07992">
    <property type="entry name" value="Pyr_redox_2"/>
    <property type="match status" value="1"/>
</dbReference>
<dbReference type="Gene3D" id="1.10.10.1100">
    <property type="entry name" value="BFD-like [2Fe-2S]-binding domain"/>
    <property type="match status" value="1"/>
</dbReference>
<proteinExistence type="inferred from homology"/>
<reference evidence="13" key="1">
    <citation type="journal article" date="2019" name="Int. J. Syst. Evol. Microbiol.">
        <title>The Global Catalogue of Microorganisms (GCM) 10K type strain sequencing project: providing services to taxonomists for standard genome sequencing and annotation.</title>
        <authorList>
            <consortium name="The Broad Institute Genomics Platform"/>
            <consortium name="The Broad Institute Genome Sequencing Center for Infectious Disease"/>
            <person name="Wu L."/>
            <person name="Ma J."/>
        </authorList>
    </citation>
    <scope>NUCLEOTIDE SEQUENCE [LARGE SCALE GENOMIC DNA]</scope>
    <source>
        <strain evidence="13">CGMCC 1.16455</strain>
    </source>
</reference>
<dbReference type="Pfam" id="PF04324">
    <property type="entry name" value="Fer2_BFD"/>
    <property type="match status" value="1"/>
</dbReference>
<keyword evidence="13" id="KW-1185">Reference proteome</keyword>
<dbReference type="RefSeq" id="WP_343925445.1">
    <property type="nucleotide sequence ID" value="NZ_BAAAIR010000046.1"/>
</dbReference>
<evidence type="ECO:0000256" key="4">
    <source>
        <dbReference type="ARBA" id="ARBA00010429"/>
    </source>
</evidence>
<comment type="pathway">
    <text evidence="3">Nitrogen metabolism; nitrate reduction (assimilation).</text>
</comment>
<dbReference type="EMBL" id="JBHSLN010000012">
    <property type="protein sequence ID" value="MFC5296531.1"/>
    <property type="molecule type" value="Genomic_DNA"/>
</dbReference>
<evidence type="ECO:0000259" key="11">
    <source>
        <dbReference type="Pfam" id="PF07992"/>
    </source>
</evidence>
<comment type="caution">
    <text evidence="12">The sequence shown here is derived from an EMBL/GenBank/DDBJ whole genome shotgun (WGS) entry which is preliminary data.</text>
</comment>
<sequence>MRIVVIGHGMVGSRVAADLAAADPGLRLTVLGQEDHDPYNRVQLSSVVAGRADPVSLALEQVDPARAHVLRGVRAARIDRARHVVVDVRGEEHPYDRLVLATGSVARIPAVPGLRNGPEGTGAGLIAGVSPLKDLDDAARIVEIARPGRPAVVLGAGVLGIEVATGLASRGMHVTLVHHRERLMERQLDPDASTIVRGSLERLGIAVATGVGAQGVVAPGGRLERVMLSDGSQHAADLMVLCTGTAPQTGLARDAGLECAAGIVVGEDLASPTDPDVFAIGDCAQPPEGGSGLVAQGWEQARRLVGAWAPGPAGAPGPLRIRGGELVRVKAVGLNLVTMGSIERPGPGAHAPRSVRLSDPTGGRFTEVVVQEGRLLAATVVGDEEAAAELSAAFTLRTLVPRDPVHLLARPLAPGAAAPAPAASEMAGSDILCQCNGVTKGHIDDAVRQGCGTVAEVSRCTRAGTGCGTCRSRIQELLDASSREAPVAAVAAV</sequence>
<dbReference type="GeneID" id="303298408"/>
<dbReference type="InterPro" id="IPR041854">
    <property type="entry name" value="BFD-like_2Fe2S-bd_dom_sf"/>
</dbReference>
<feature type="domain" description="FAD/NAD(P)-binding" evidence="11">
    <location>
        <begin position="1"/>
        <end position="293"/>
    </location>
</feature>
<dbReference type="PRINTS" id="PR00368">
    <property type="entry name" value="FADPNR"/>
</dbReference>